<gene>
    <name evidence="2" type="ORF">GCM10010502_63760</name>
</gene>
<accession>A0A8H9LXE3</accession>
<organism evidence="2 3">
    <name type="scientific">Kitasatospora aureofaciens</name>
    <name type="common">Streptomyces aureofaciens</name>
    <dbReference type="NCBI Taxonomy" id="1894"/>
    <lineage>
        <taxon>Bacteria</taxon>
        <taxon>Bacillati</taxon>
        <taxon>Actinomycetota</taxon>
        <taxon>Actinomycetes</taxon>
        <taxon>Kitasatosporales</taxon>
        <taxon>Streptomycetaceae</taxon>
        <taxon>Kitasatospora</taxon>
    </lineage>
</organism>
<feature type="region of interest" description="Disordered" evidence="1">
    <location>
        <begin position="1"/>
        <end position="20"/>
    </location>
</feature>
<feature type="region of interest" description="Disordered" evidence="1">
    <location>
        <begin position="74"/>
        <end position="100"/>
    </location>
</feature>
<reference evidence="2" key="2">
    <citation type="submission" date="2020-09" db="EMBL/GenBank/DDBJ databases">
        <authorList>
            <person name="Sun Q."/>
            <person name="Ohkuma M."/>
        </authorList>
    </citation>
    <scope>NUCLEOTIDE SEQUENCE</scope>
    <source>
        <strain evidence="2">JCM 4434</strain>
    </source>
</reference>
<evidence type="ECO:0000256" key="1">
    <source>
        <dbReference type="SAM" id="MobiDB-lite"/>
    </source>
</evidence>
<evidence type="ECO:0000313" key="3">
    <source>
        <dbReference type="Proteomes" id="UP000610124"/>
    </source>
</evidence>
<protein>
    <recommendedName>
        <fullName evidence="4">Restriction endonuclease domain-containing protein</fullName>
    </recommendedName>
</protein>
<evidence type="ECO:0000313" key="2">
    <source>
        <dbReference type="EMBL" id="GGV00516.1"/>
    </source>
</evidence>
<dbReference type="AlphaFoldDB" id="A0A8H9LXE3"/>
<reference evidence="2" key="1">
    <citation type="journal article" date="2014" name="Int. J. Syst. Evol. Microbiol.">
        <title>Complete genome sequence of Corynebacterium casei LMG S-19264T (=DSM 44701T), isolated from a smear-ripened cheese.</title>
        <authorList>
            <consortium name="US DOE Joint Genome Institute (JGI-PGF)"/>
            <person name="Walter F."/>
            <person name="Albersmeier A."/>
            <person name="Kalinowski J."/>
            <person name="Ruckert C."/>
        </authorList>
    </citation>
    <scope>NUCLEOTIDE SEQUENCE</scope>
    <source>
        <strain evidence="2">JCM 4434</strain>
    </source>
</reference>
<name>A0A8H9LXE3_KITAU</name>
<dbReference type="Proteomes" id="UP000610124">
    <property type="component" value="Unassembled WGS sequence"/>
</dbReference>
<sequence>MTASYPTINRPPVGNRNNWPLTPLTSELRCDLAPGLQPPGDQLAELRHRGRPARQPSVSCLPVVPEIVVEILTDQDRPESGRYRRRPRTTRVRAGPTPNC</sequence>
<proteinExistence type="predicted"/>
<comment type="caution">
    <text evidence="2">The sequence shown here is derived from an EMBL/GenBank/DDBJ whole genome shotgun (WGS) entry which is preliminary data.</text>
</comment>
<evidence type="ECO:0008006" key="4">
    <source>
        <dbReference type="Google" id="ProtNLM"/>
    </source>
</evidence>
<dbReference type="EMBL" id="BMUB01000024">
    <property type="protein sequence ID" value="GGV00516.1"/>
    <property type="molecule type" value="Genomic_DNA"/>
</dbReference>